<evidence type="ECO:0000313" key="7">
    <source>
        <dbReference type="Proteomes" id="UP000556026"/>
    </source>
</evidence>
<evidence type="ECO:0000256" key="2">
    <source>
        <dbReference type="ARBA" id="ARBA00022621"/>
    </source>
</evidence>
<evidence type="ECO:0000259" key="5">
    <source>
        <dbReference type="Pfam" id="PF01814"/>
    </source>
</evidence>
<organism evidence="6 7">
    <name type="scientific">Geomonas silvestris</name>
    <dbReference type="NCBI Taxonomy" id="2740184"/>
    <lineage>
        <taxon>Bacteria</taxon>
        <taxon>Pseudomonadati</taxon>
        <taxon>Thermodesulfobacteriota</taxon>
        <taxon>Desulfuromonadia</taxon>
        <taxon>Geobacterales</taxon>
        <taxon>Geobacteraceae</taxon>
        <taxon>Geomonas</taxon>
    </lineage>
</organism>
<dbReference type="Gene3D" id="1.20.120.50">
    <property type="entry name" value="Hemerythrin-like"/>
    <property type="match status" value="1"/>
</dbReference>
<dbReference type="GO" id="GO:0005344">
    <property type="term" value="F:oxygen carrier activity"/>
    <property type="evidence" value="ECO:0007669"/>
    <property type="project" value="UniProtKB-KW"/>
</dbReference>
<dbReference type="GO" id="GO:0046872">
    <property type="term" value="F:metal ion binding"/>
    <property type="evidence" value="ECO:0007669"/>
    <property type="project" value="UniProtKB-KW"/>
</dbReference>
<dbReference type="PROSITE" id="PS00550">
    <property type="entry name" value="HEMERYTHRINS"/>
    <property type="match status" value="1"/>
</dbReference>
<keyword evidence="2" id="KW-0561">Oxygen transport</keyword>
<gene>
    <name evidence="6" type="ORF">GMST_27280</name>
</gene>
<keyword evidence="3" id="KW-0479">Metal-binding</keyword>
<evidence type="ECO:0000256" key="3">
    <source>
        <dbReference type="ARBA" id="ARBA00022723"/>
    </source>
</evidence>
<dbReference type="Pfam" id="PF01814">
    <property type="entry name" value="Hemerythrin"/>
    <property type="match status" value="1"/>
</dbReference>
<evidence type="ECO:0000313" key="6">
    <source>
        <dbReference type="EMBL" id="GFO60403.1"/>
    </source>
</evidence>
<keyword evidence="2" id="KW-0813">Transport</keyword>
<comment type="similarity">
    <text evidence="1">Belongs to the hemerythrin family.</text>
</comment>
<dbReference type="CDD" id="cd12107">
    <property type="entry name" value="Hemerythrin"/>
    <property type="match status" value="1"/>
</dbReference>
<dbReference type="InterPro" id="IPR012312">
    <property type="entry name" value="Hemerythrin-like"/>
</dbReference>
<feature type="domain" description="Hemerythrin-like" evidence="5">
    <location>
        <begin position="13"/>
        <end position="126"/>
    </location>
</feature>
<evidence type="ECO:0000256" key="4">
    <source>
        <dbReference type="ARBA" id="ARBA00023004"/>
    </source>
</evidence>
<protein>
    <recommendedName>
        <fullName evidence="5">Hemerythrin-like domain-containing protein</fullName>
    </recommendedName>
</protein>
<evidence type="ECO:0000256" key="1">
    <source>
        <dbReference type="ARBA" id="ARBA00010587"/>
    </source>
</evidence>
<reference evidence="7" key="1">
    <citation type="submission" date="2020-06" db="EMBL/GenBank/DDBJ databases">
        <title>Draft genomic sequence of Geomonas sp. Red330.</title>
        <authorList>
            <person name="Itoh H."/>
            <person name="Zhenxing X."/>
            <person name="Ushijima N."/>
            <person name="Masuda Y."/>
            <person name="Shiratori Y."/>
            <person name="Senoo K."/>
        </authorList>
    </citation>
    <scope>NUCLEOTIDE SEQUENCE [LARGE SCALE GENOMIC DNA]</scope>
    <source>
        <strain evidence="7">Red330</strain>
    </source>
</reference>
<proteinExistence type="inferred from homology"/>
<dbReference type="PANTHER" id="PTHR37164">
    <property type="entry name" value="BACTERIOHEMERYTHRIN"/>
    <property type="match status" value="1"/>
</dbReference>
<dbReference type="InterPro" id="IPR035938">
    <property type="entry name" value="Hemerythrin-like_sf"/>
</dbReference>
<dbReference type="NCBIfam" id="NF033749">
    <property type="entry name" value="bact_hemeryth"/>
    <property type="match status" value="1"/>
</dbReference>
<dbReference type="PANTHER" id="PTHR37164:SF1">
    <property type="entry name" value="BACTERIOHEMERYTHRIN"/>
    <property type="match status" value="1"/>
</dbReference>
<accession>A0A6V8MKZ1</accession>
<dbReference type="Proteomes" id="UP000556026">
    <property type="component" value="Unassembled WGS sequence"/>
</dbReference>
<name>A0A6V8MKZ1_9BACT</name>
<sequence>MAQIEWNPELSVGIEPIDEQHLKLIELLQGLEDAVRDGKDAALIEDTITNLFNYARVHFTAEEELLKKHKYPEEKLHQMEHNKFITKAFEFRESFDARKPGLNIEVVNFLSSWILSHIQITDQRYTRYLKKHGQV</sequence>
<dbReference type="InterPro" id="IPR016131">
    <property type="entry name" value="Haemerythrin_Fe_BS"/>
</dbReference>
<dbReference type="NCBIfam" id="TIGR02481">
    <property type="entry name" value="hemeryth_dom"/>
    <property type="match status" value="1"/>
</dbReference>
<keyword evidence="7" id="KW-1185">Reference proteome</keyword>
<dbReference type="InterPro" id="IPR012827">
    <property type="entry name" value="Hemerythrin_metal-bd"/>
</dbReference>
<dbReference type="SUPFAM" id="SSF47188">
    <property type="entry name" value="Hemerythrin-like"/>
    <property type="match status" value="1"/>
</dbReference>
<dbReference type="RefSeq" id="WP_183355224.1">
    <property type="nucleotide sequence ID" value="NZ_BLXX01000008.1"/>
</dbReference>
<comment type="caution">
    <text evidence="6">The sequence shown here is derived from an EMBL/GenBank/DDBJ whole genome shotgun (WGS) entry which is preliminary data.</text>
</comment>
<dbReference type="EMBL" id="BLXX01000008">
    <property type="protein sequence ID" value="GFO60403.1"/>
    <property type="molecule type" value="Genomic_DNA"/>
</dbReference>
<dbReference type="AlphaFoldDB" id="A0A6V8MKZ1"/>
<keyword evidence="4" id="KW-0408">Iron</keyword>
<dbReference type="InterPro" id="IPR050669">
    <property type="entry name" value="Hemerythrin"/>
</dbReference>